<dbReference type="GO" id="GO:0005506">
    <property type="term" value="F:iron ion binding"/>
    <property type="evidence" value="ECO:0007669"/>
    <property type="project" value="InterPro"/>
</dbReference>
<keyword evidence="3" id="KW-0223">Dioxygenase</keyword>
<dbReference type="RefSeq" id="WP_068273336.1">
    <property type="nucleotide sequence ID" value="NZ_LQZG01000002.1"/>
</dbReference>
<dbReference type="InterPro" id="IPR010300">
    <property type="entry name" value="CDO_1"/>
</dbReference>
<dbReference type="Pfam" id="PF05995">
    <property type="entry name" value="CDO_I"/>
    <property type="match status" value="1"/>
</dbReference>
<dbReference type="InterPro" id="IPR014710">
    <property type="entry name" value="RmlC-like_jellyroll"/>
</dbReference>
<accession>A0A176QDE4</accession>
<dbReference type="Gene3D" id="2.60.120.10">
    <property type="entry name" value="Jelly Rolls"/>
    <property type="match status" value="1"/>
</dbReference>
<dbReference type="GO" id="GO:0016702">
    <property type="term" value="F:oxidoreductase activity, acting on single donors with incorporation of molecular oxygen, incorporation of two atoms of oxygen"/>
    <property type="evidence" value="ECO:0007669"/>
    <property type="project" value="InterPro"/>
</dbReference>
<gene>
    <name evidence="3" type="ORF">AWH69_06535</name>
</gene>
<evidence type="ECO:0000313" key="4">
    <source>
        <dbReference type="Proteomes" id="UP000076976"/>
    </source>
</evidence>
<feature type="binding site" evidence="2">
    <location>
        <position position="121"/>
    </location>
    <ligand>
        <name>Fe cation</name>
        <dbReference type="ChEBI" id="CHEBI:24875"/>
        <note>catalytic</note>
    </ligand>
</feature>
<dbReference type="AlphaFoldDB" id="A0A176QDE4"/>
<dbReference type="InterPro" id="IPR011051">
    <property type="entry name" value="RmlC_Cupin_sf"/>
</dbReference>
<sequence length="165" mass="17992">MPVPSTTVDLAADARDLTPVQLLRLARLFAGRPGIADEATARPDADPHERTWLQLAGAPHLQVWLIRWPPGTSTGWHDHGSAVGAFTVVRGALTERTRVAEVQEERLGAGEGRAFGASHVHDVVNLGEDEAVSIHAYSPSLEQMTHYDLVDGRLRPAGVERREAW</sequence>
<feature type="binding site" evidence="2">
    <location>
        <position position="77"/>
    </location>
    <ligand>
        <name>Fe cation</name>
        <dbReference type="ChEBI" id="CHEBI:24875"/>
        <note>catalytic</note>
    </ligand>
</feature>
<dbReference type="EMBL" id="LQZG01000002">
    <property type="protein sequence ID" value="OAB87704.1"/>
    <property type="molecule type" value="Genomic_DNA"/>
</dbReference>
<proteinExistence type="inferred from homology"/>
<evidence type="ECO:0000313" key="3">
    <source>
        <dbReference type="EMBL" id="OAB87704.1"/>
    </source>
</evidence>
<dbReference type="STRING" id="262209.AWH69_06535"/>
<keyword evidence="4" id="KW-1185">Reference proteome</keyword>
<organism evidence="3 4">
    <name type="scientific">Janibacter melonis</name>
    <dbReference type="NCBI Taxonomy" id="262209"/>
    <lineage>
        <taxon>Bacteria</taxon>
        <taxon>Bacillati</taxon>
        <taxon>Actinomycetota</taxon>
        <taxon>Actinomycetes</taxon>
        <taxon>Micrococcales</taxon>
        <taxon>Intrasporangiaceae</taxon>
        <taxon>Janibacter</taxon>
    </lineage>
</organism>
<evidence type="ECO:0000256" key="2">
    <source>
        <dbReference type="PIRSR" id="PIRSR610300-51"/>
    </source>
</evidence>
<dbReference type="CDD" id="cd10548">
    <property type="entry name" value="cupin_CDO"/>
    <property type="match status" value="1"/>
</dbReference>
<feature type="binding site" evidence="2">
    <location>
        <position position="79"/>
    </location>
    <ligand>
        <name>Fe cation</name>
        <dbReference type="ChEBI" id="CHEBI:24875"/>
        <note>catalytic</note>
    </ligand>
</feature>
<protein>
    <submittedName>
        <fullName evidence="3">Cysteine dioxygenase</fullName>
    </submittedName>
</protein>
<comment type="similarity">
    <text evidence="1">Belongs to the cysteine dioxygenase family.</text>
</comment>
<keyword evidence="3" id="KW-0560">Oxidoreductase</keyword>
<keyword evidence="2" id="KW-0408">Iron</keyword>
<evidence type="ECO:0000256" key="1">
    <source>
        <dbReference type="ARBA" id="ARBA00006622"/>
    </source>
</evidence>
<dbReference type="Proteomes" id="UP000076976">
    <property type="component" value="Unassembled WGS sequence"/>
</dbReference>
<name>A0A176QDE4_9MICO</name>
<comment type="caution">
    <text evidence="3">The sequence shown here is derived from an EMBL/GenBank/DDBJ whole genome shotgun (WGS) entry which is preliminary data.</text>
</comment>
<dbReference type="SUPFAM" id="SSF51182">
    <property type="entry name" value="RmlC-like cupins"/>
    <property type="match status" value="1"/>
</dbReference>
<reference evidence="3 4" key="1">
    <citation type="submission" date="2016-01" db="EMBL/GenBank/DDBJ databases">
        <title>Janibacter melonis strain CD11_4 genome sequencing and assembly.</title>
        <authorList>
            <person name="Nair G.R."/>
            <person name="Kaur G."/>
            <person name="Chander A.M."/>
            <person name="Mayilraj S."/>
        </authorList>
    </citation>
    <scope>NUCLEOTIDE SEQUENCE [LARGE SCALE GENOMIC DNA]</scope>
    <source>
        <strain evidence="3 4">CD11-4</strain>
    </source>
</reference>
<keyword evidence="2" id="KW-0479">Metal-binding</keyword>